<reference evidence="2 4" key="2">
    <citation type="journal article" date="2018" name="Plant J.">
        <title>The Physcomitrella patens chromosome-scale assembly reveals moss genome structure and evolution.</title>
        <authorList>
            <person name="Lang D."/>
            <person name="Ullrich K.K."/>
            <person name="Murat F."/>
            <person name="Fuchs J."/>
            <person name="Jenkins J."/>
            <person name="Haas F.B."/>
            <person name="Piednoel M."/>
            <person name="Gundlach H."/>
            <person name="Van Bel M."/>
            <person name="Meyberg R."/>
            <person name="Vives C."/>
            <person name="Morata J."/>
            <person name="Symeonidi A."/>
            <person name="Hiss M."/>
            <person name="Muchero W."/>
            <person name="Kamisugi Y."/>
            <person name="Saleh O."/>
            <person name="Blanc G."/>
            <person name="Decker E.L."/>
            <person name="van Gessel N."/>
            <person name="Grimwood J."/>
            <person name="Hayes R.D."/>
            <person name="Graham S.W."/>
            <person name="Gunter L.E."/>
            <person name="McDaniel S.F."/>
            <person name="Hoernstein S.N.W."/>
            <person name="Larsson A."/>
            <person name="Li F.W."/>
            <person name="Perroud P.F."/>
            <person name="Phillips J."/>
            <person name="Ranjan P."/>
            <person name="Rokshar D.S."/>
            <person name="Rothfels C.J."/>
            <person name="Schneider L."/>
            <person name="Shu S."/>
            <person name="Stevenson D.W."/>
            <person name="Thummler F."/>
            <person name="Tillich M."/>
            <person name="Villarreal Aguilar J.C."/>
            <person name="Widiez T."/>
            <person name="Wong G.K."/>
            <person name="Wymore A."/>
            <person name="Zhang Y."/>
            <person name="Zimmer A.D."/>
            <person name="Quatrano R.S."/>
            <person name="Mayer K.F.X."/>
            <person name="Goodstein D."/>
            <person name="Casacuberta J.M."/>
            <person name="Vandepoele K."/>
            <person name="Reski R."/>
            <person name="Cuming A.C."/>
            <person name="Tuskan G.A."/>
            <person name="Maumus F."/>
            <person name="Salse J."/>
            <person name="Schmutz J."/>
            <person name="Rensing S.A."/>
        </authorList>
    </citation>
    <scope>NUCLEOTIDE SEQUENCE [LARGE SCALE GENOMIC DNA]</scope>
    <source>
        <strain evidence="3 4">cv. Gransden 2004</strain>
    </source>
</reference>
<dbReference type="InterPro" id="IPR032727">
    <property type="entry name" value="CLAMP"/>
</dbReference>
<dbReference type="Gramene" id="Pp3c3_26080V3.1">
    <property type="protein sequence ID" value="Pp3c3_26080V3.1"/>
    <property type="gene ID" value="Pp3c3_26080"/>
</dbReference>
<sequence length="367" mass="42534">MAEEPPSQGEVKEGKSVAGVQGKGLEYCEVLSEEQLAGFYEKAAIGNAAANKFLALEVLKLPNFTYEGKTACVLDYFVGVLMYLSPLWLQLRIVDSGLMRILLPSVQFIRFAQEEHFRPAQTLLVYQLAMEVLEKIKSKAFLAIAQFISKYGIRKWLENKQNKISLLIIDVRQEGASMKKIEKIFKSMIFSWSVKVKSTAHVAVLTTIELQKIVPFFMETVFQHHRLYRNLFNRESLQWRYCEEVYINTPPDDKFLKPLKQFNTIEEINLDRVLSSHNVIHTEQESKELHCKELVQGGAERQVPEAEAQSWRDKTSEPKRPPNNLDEYIDFRIRDTVEQVTLVMQEQYEARKSVLYNRIDSLRSMSK</sequence>
<feature type="compositionally biased region" description="Basic and acidic residues" evidence="1">
    <location>
        <begin position="310"/>
        <end position="320"/>
    </location>
</feature>
<dbReference type="EMBL" id="ABEU02000003">
    <property type="protein sequence ID" value="PNR57984.1"/>
    <property type="molecule type" value="Genomic_DNA"/>
</dbReference>
<reference evidence="2 4" key="1">
    <citation type="journal article" date="2008" name="Science">
        <title>The Physcomitrella genome reveals evolutionary insights into the conquest of land by plants.</title>
        <authorList>
            <person name="Rensing S."/>
            <person name="Lang D."/>
            <person name="Zimmer A."/>
            <person name="Terry A."/>
            <person name="Salamov A."/>
            <person name="Shapiro H."/>
            <person name="Nishiyama T."/>
            <person name="Perroud P.-F."/>
            <person name="Lindquist E."/>
            <person name="Kamisugi Y."/>
            <person name="Tanahashi T."/>
            <person name="Sakakibara K."/>
            <person name="Fujita T."/>
            <person name="Oishi K."/>
            <person name="Shin-I T."/>
            <person name="Kuroki Y."/>
            <person name="Toyoda A."/>
            <person name="Suzuki Y."/>
            <person name="Hashimoto A."/>
            <person name="Yamaguchi K."/>
            <person name="Sugano A."/>
            <person name="Kohara Y."/>
            <person name="Fujiyama A."/>
            <person name="Anterola A."/>
            <person name="Aoki S."/>
            <person name="Ashton N."/>
            <person name="Barbazuk W.B."/>
            <person name="Barker E."/>
            <person name="Bennetzen J."/>
            <person name="Bezanilla M."/>
            <person name="Blankenship R."/>
            <person name="Cho S.H."/>
            <person name="Dutcher S."/>
            <person name="Estelle M."/>
            <person name="Fawcett J.A."/>
            <person name="Gundlach H."/>
            <person name="Hanada K."/>
            <person name="Heyl A."/>
            <person name="Hicks K.A."/>
            <person name="Hugh J."/>
            <person name="Lohr M."/>
            <person name="Mayer K."/>
            <person name="Melkozernov A."/>
            <person name="Murata T."/>
            <person name="Nelson D."/>
            <person name="Pils B."/>
            <person name="Prigge M."/>
            <person name="Reiss B."/>
            <person name="Renner T."/>
            <person name="Rombauts S."/>
            <person name="Rushton P."/>
            <person name="Sanderfoot A."/>
            <person name="Schween G."/>
            <person name="Shiu S.-H."/>
            <person name="Stueber K."/>
            <person name="Theodoulou F.L."/>
            <person name="Tu H."/>
            <person name="Van de Peer Y."/>
            <person name="Verrier P.J."/>
            <person name="Waters E."/>
            <person name="Wood A."/>
            <person name="Yang L."/>
            <person name="Cove D."/>
            <person name="Cuming A."/>
            <person name="Hasebe M."/>
            <person name="Lucas S."/>
            <person name="Mishler D.B."/>
            <person name="Reski R."/>
            <person name="Grigoriev I."/>
            <person name="Quatrano R.S."/>
            <person name="Boore J.L."/>
        </authorList>
    </citation>
    <scope>NUCLEOTIDE SEQUENCE [LARGE SCALE GENOMIC DNA]</scope>
    <source>
        <strain evidence="3 4">cv. Gransden 2004</strain>
    </source>
</reference>
<dbReference type="EnsemblPlants" id="Pp3c3_26080V3.1">
    <property type="protein sequence ID" value="Pp3c3_26080V3.1"/>
    <property type="gene ID" value="Pp3c3_26080"/>
</dbReference>
<protein>
    <submittedName>
        <fullName evidence="2 3">Uncharacterized protein</fullName>
    </submittedName>
</protein>
<evidence type="ECO:0000313" key="2">
    <source>
        <dbReference type="EMBL" id="PNR57984.1"/>
    </source>
</evidence>
<evidence type="ECO:0000313" key="4">
    <source>
        <dbReference type="Proteomes" id="UP000006727"/>
    </source>
</evidence>
<organism evidence="2">
    <name type="scientific">Physcomitrium patens</name>
    <name type="common">Spreading-leaved earth moss</name>
    <name type="synonym">Physcomitrella patens</name>
    <dbReference type="NCBI Taxonomy" id="3218"/>
    <lineage>
        <taxon>Eukaryota</taxon>
        <taxon>Viridiplantae</taxon>
        <taxon>Streptophyta</taxon>
        <taxon>Embryophyta</taxon>
        <taxon>Bryophyta</taxon>
        <taxon>Bryophytina</taxon>
        <taxon>Bryopsida</taxon>
        <taxon>Funariidae</taxon>
        <taxon>Funariales</taxon>
        <taxon>Funariaceae</taxon>
        <taxon>Physcomitrium</taxon>
    </lineage>
</organism>
<dbReference type="InParanoid" id="A0A2K1KW24"/>
<dbReference type="Pfam" id="PF14769">
    <property type="entry name" value="CLAMP"/>
    <property type="match status" value="1"/>
</dbReference>
<dbReference type="Proteomes" id="UP000006727">
    <property type="component" value="Chromosome 3"/>
</dbReference>
<evidence type="ECO:0000313" key="3">
    <source>
        <dbReference type="EnsemblPlants" id="Pp3c3_26080V3.1"/>
    </source>
</evidence>
<feature type="region of interest" description="Disordered" evidence="1">
    <location>
        <begin position="299"/>
        <end position="325"/>
    </location>
</feature>
<evidence type="ECO:0000256" key="1">
    <source>
        <dbReference type="SAM" id="MobiDB-lite"/>
    </source>
</evidence>
<keyword evidence="4" id="KW-1185">Reference proteome</keyword>
<gene>
    <name evidence="2" type="ORF">PHYPA_004979</name>
</gene>
<name>A0A2K1KW24_PHYPA</name>
<dbReference type="PANTHER" id="PTHR28457">
    <property type="entry name" value="COILED-COIL DOMAIN-CONTAINING PROTEIN 189"/>
    <property type="match status" value="1"/>
</dbReference>
<proteinExistence type="predicted"/>
<reference evidence="3" key="3">
    <citation type="submission" date="2020-12" db="UniProtKB">
        <authorList>
            <consortium name="EnsemblPlants"/>
        </authorList>
    </citation>
    <scope>IDENTIFICATION</scope>
</reference>
<accession>A0A2K1KW24</accession>
<dbReference type="PaxDb" id="3218-PP1S288_50V6.1"/>
<dbReference type="AlphaFoldDB" id="A0A2K1KW24"/>
<dbReference type="PANTHER" id="PTHR28457:SF4">
    <property type="entry name" value="CRAL-TRIO DOMAIN-CONTAINING PROTEIN"/>
    <property type="match status" value="1"/>
</dbReference>